<dbReference type="AlphaFoldDB" id="A0A8C9FTL2"/>
<evidence type="ECO:0000313" key="5">
    <source>
        <dbReference type="Proteomes" id="UP000694428"/>
    </source>
</evidence>
<dbReference type="PANTHER" id="PTHR46788:SF1">
    <property type="entry name" value="EF-HAND CALCIUM-BINDING DOMAIN-CONTAINING PROTEIN 5"/>
    <property type="match status" value="1"/>
</dbReference>
<evidence type="ECO:0000313" key="4">
    <source>
        <dbReference type="Ensembl" id="ENSPSTP00000020923.1"/>
    </source>
</evidence>
<dbReference type="InterPro" id="IPR011992">
    <property type="entry name" value="EF-hand-dom_pair"/>
</dbReference>
<keyword evidence="2" id="KW-0106">Calcium</keyword>
<dbReference type="SUPFAM" id="SSF55781">
    <property type="entry name" value="GAF domain-like"/>
    <property type="match status" value="1"/>
</dbReference>
<dbReference type="PROSITE" id="PS00018">
    <property type="entry name" value="EF_HAND_1"/>
    <property type="match status" value="1"/>
</dbReference>
<keyword evidence="1" id="KW-0479">Metal-binding</keyword>
<dbReference type="SUPFAM" id="SSF47473">
    <property type="entry name" value="EF-hand"/>
    <property type="match status" value="1"/>
</dbReference>
<proteinExistence type="predicted"/>
<dbReference type="GO" id="GO:0005509">
    <property type="term" value="F:calcium ion binding"/>
    <property type="evidence" value="ECO:0007669"/>
    <property type="project" value="InterPro"/>
</dbReference>
<dbReference type="InterPro" id="IPR018247">
    <property type="entry name" value="EF_Hand_1_Ca_BS"/>
</dbReference>
<sequence>VLKHLSQCAADFQESIRRDTWRQMFIDLFLHCDRGQVGVLDRPHILHLLQRFYERSSACARRRFCNPKECTWESECKKCKQIEAFSQHRLSLHSAHTAGKHRAQALQSVQHSRQLAVAHGAHCLSELRPTMADIQSRRAPRAGSPFDGSCLNLPRFVQLMETFLGEGIALPAVKGLIGFIREEYKQTEEEKVKQLEKAHHISRLTRRELLLEALFEKWDINASGFLELKEVEAALSAFKEGMEKEAVRKAKNHFCSRYPQLGRAGKLSPKAFQALLELLASELTGDEDEVIDNIAEFLTTRVARSHMECLQSLARRRWLHNIQQAAETSGARMDPVYDAVLKDAEAHGDDKKISAYIALLEENQLSPERGQTLLRYVTCTTDDAPYVLNQILYRDMKGVSFAAVEEEKPIHVPRVQLHGNVHFWNQDRPAEQRRGSFLVLPLQDAHWRVFGTLGLDTLRDQREETIFLTHEISFYQGVSHAFSKAYHHVCALGSVLQMALTALDWLYHRVPSIHAVSTYLVEPGNDQTRDYTLRRMITTDSTGQKEIHASPVLLLRKENLFRDYLFKCTDCSQVVRSSVCGEQHTAVPLRDPSGRALGLFDISTGHQQTLPPRQHKDLQRMLKMAQAACSEILKMPSEETEASRVLGIVHTEPGNVRHAGVLFHRFMLQDLRECIRKLNTESFAEIKSYEDPPALVHNTMKAVLLLLHPEWEGTEKTENWNQCILVRHLFLPFHLPLSDLSFLEVLPASFLQANLSQL</sequence>
<evidence type="ECO:0000259" key="3">
    <source>
        <dbReference type="PROSITE" id="PS50222"/>
    </source>
</evidence>
<feature type="domain" description="EF-hand" evidence="3">
    <location>
        <begin position="206"/>
        <end position="241"/>
    </location>
</feature>
<organism evidence="4 5">
    <name type="scientific">Pavo cristatus</name>
    <name type="common">Indian peafowl</name>
    <name type="synonym">Blue peafowl</name>
    <dbReference type="NCBI Taxonomy" id="9049"/>
    <lineage>
        <taxon>Eukaryota</taxon>
        <taxon>Metazoa</taxon>
        <taxon>Chordata</taxon>
        <taxon>Craniata</taxon>
        <taxon>Vertebrata</taxon>
        <taxon>Euteleostomi</taxon>
        <taxon>Archelosauria</taxon>
        <taxon>Archosauria</taxon>
        <taxon>Dinosauria</taxon>
        <taxon>Saurischia</taxon>
        <taxon>Theropoda</taxon>
        <taxon>Coelurosauria</taxon>
        <taxon>Aves</taxon>
        <taxon>Neognathae</taxon>
        <taxon>Galloanserae</taxon>
        <taxon>Galliformes</taxon>
        <taxon>Phasianidae</taxon>
        <taxon>Phasianinae</taxon>
        <taxon>Pavo</taxon>
    </lineage>
</organism>
<reference evidence="4" key="1">
    <citation type="submission" date="2025-08" db="UniProtKB">
        <authorList>
            <consortium name="Ensembl"/>
        </authorList>
    </citation>
    <scope>IDENTIFICATION</scope>
</reference>
<accession>A0A8C9FTL2</accession>
<evidence type="ECO:0000256" key="1">
    <source>
        <dbReference type="ARBA" id="ARBA00022723"/>
    </source>
</evidence>
<dbReference type="PANTHER" id="PTHR46788">
    <property type="entry name" value="EF-HAND CALCIUM-BINDING DOMAIN-CONTAINING PROTEIN 5"/>
    <property type="match status" value="1"/>
</dbReference>
<dbReference type="Gene3D" id="1.10.238.10">
    <property type="entry name" value="EF-hand"/>
    <property type="match status" value="1"/>
</dbReference>
<evidence type="ECO:0000256" key="2">
    <source>
        <dbReference type="ARBA" id="ARBA00022837"/>
    </source>
</evidence>
<protein>
    <recommendedName>
        <fullName evidence="3">EF-hand domain-containing protein</fullName>
    </recommendedName>
</protein>
<reference evidence="4" key="2">
    <citation type="submission" date="2025-09" db="UniProtKB">
        <authorList>
            <consortium name="Ensembl"/>
        </authorList>
    </citation>
    <scope>IDENTIFICATION</scope>
</reference>
<keyword evidence="5" id="KW-1185">Reference proteome</keyword>
<dbReference type="Gene3D" id="1.20.920.60">
    <property type="match status" value="1"/>
</dbReference>
<dbReference type="Proteomes" id="UP000694428">
    <property type="component" value="Unplaced"/>
</dbReference>
<dbReference type="PROSITE" id="PS50222">
    <property type="entry name" value="EF_HAND_2"/>
    <property type="match status" value="1"/>
</dbReference>
<dbReference type="Ensembl" id="ENSPSTT00000021949.1">
    <property type="protein sequence ID" value="ENSPSTP00000020923.1"/>
    <property type="gene ID" value="ENSPSTG00000015214.1"/>
</dbReference>
<name>A0A8C9FTL2_PAVCR</name>
<dbReference type="InterPro" id="IPR002048">
    <property type="entry name" value="EF_hand_dom"/>
</dbReference>